<dbReference type="InterPro" id="IPR029021">
    <property type="entry name" value="Prot-tyrosine_phosphatase-like"/>
</dbReference>
<accession>A0ABP1FN34</accession>
<protein>
    <submittedName>
        <fullName evidence="1">G3551 protein</fullName>
    </submittedName>
</protein>
<dbReference type="Gene3D" id="3.90.190.10">
    <property type="entry name" value="Protein tyrosine phosphatase superfamily"/>
    <property type="match status" value="1"/>
</dbReference>
<dbReference type="SUPFAM" id="SSF52799">
    <property type="entry name" value="(Phosphotyrosine protein) phosphatases II"/>
    <property type="match status" value="1"/>
</dbReference>
<dbReference type="EMBL" id="CAXHTA020000005">
    <property type="protein sequence ID" value="CAL5221371.1"/>
    <property type="molecule type" value="Genomic_DNA"/>
</dbReference>
<evidence type="ECO:0000313" key="2">
    <source>
        <dbReference type="Proteomes" id="UP001497392"/>
    </source>
</evidence>
<organism evidence="1 2">
    <name type="scientific">Coccomyxa viridis</name>
    <dbReference type="NCBI Taxonomy" id="1274662"/>
    <lineage>
        <taxon>Eukaryota</taxon>
        <taxon>Viridiplantae</taxon>
        <taxon>Chlorophyta</taxon>
        <taxon>core chlorophytes</taxon>
        <taxon>Trebouxiophyceae</taxon>
        <taxon>Trebouxiophyceae incertae sedis</taxon>
        <taxon>Coccomyxaceae</taxon>
        <taxon>Coccomyxa</taxon>
    </lineage>
</organism>
<keyword evidence="2" id="KW-1185">Reference proteome</keyword>
<dbReference type="InterPro" id="IPR026893">
    <property type="entry name" value="Tyr/Ser_Pase_IphP-type"/>
</dbReference>
<reference evidence="1 2" key="1">
    <citation type="submission" date="2024-06" db="EMBL/GenBank/DDBJ databases">
        <authorList>
            <person name="Kraege A."/>
            <person name="Thomma B."/>
        </authorList>
    </citation>
    <scope>NUCLEOTIDE SEQUENCE [LARGE SCALE GENOMIC DNA]</scope>
</reference>
<proteinExistence type="predicted"/>
<dbReference type="Proteomes" id="UP001497392">
    <property type="component" value="Unassembled WGS sequence"/>
</dbReference>
<sequence>MIKMGQVSSCLRSAGGAFGTLWGCAPSKAVTGRDRERYRQLRTSASSYTYTQVETYDVPTSRITKQLTNVVNARDLAEACRAIAPGRLIRSACPVDATEHDVLIIREMLQVSRLVDLRSNYERKSDGIGYLMKHAEIVGKRKHSPAVQPKVGRQVSPDPSDARLVVHHLSLLERSRYYGKFIMSLPFSTAAKIVFWTVLLNQRRAISIAMTEINKAGLPGLYSTILATAGPELCKALELLTEAAEAGETTLFFCKIGKDRTGLLAAMVLTCCGASVDEIVTDYARSDDVGAVALGGMEKEELKGLDVSVFSRAPPQALLTTLEHLKDTYGGTEEYMASIGFGVERQLRLAKSLRPTMAEPL</sequence>
<evidence type="ECO:0000313" key="1">
    <source>
        <dbReference type="EMBL" id="CAL5221371.1"/>
    </source>
</evidence>
<gene>
    <name evidence="1" type="primary">g3551</name>
    <name evidence="1" type="ORF">VP750_LOCUS3030</name>
</gene>
<dbReference type="Pfam" id="PF13350">
    <property type="entry name" value="Y_phosphatase3"/>
    <property type="match status" value="1"/>
</dbReference>
<name>A0ABP1FN34_9CHLO</name>
<comment type="caution">
    <text evidence="1">The sequence shown here is derived from an EMBL/GenBank/DDBJ whole genome shotgun (WGS) entry which is preliminary data.</text>
</comment>